<dbReference type="Gene3D" id="3.90.25.10">
    <property type="entry name" value="UDP-galactose 4-epimerase, domain 1"/>
    <property type="match status" value="1"/>
</dbReference>
<reference evidence="9 10" key="1">
    <citation type="journal article" date="2015" name="Nature">
        <title>rRNA introns, odd ribosomes, and small enigmatic genomes across a large radiation of phyla.</title>
        <authorList>
            <person name="Brown C.T."/>
            <person name="Hug L.A."/>
            <person name="Thomas B.C."/>
            <person name="Sharon I."/>
            <person name="Castelle C.J."/>
            <person name="Singh A."/>
            <person name="Wilkins M.J."/>
            <person name="Williams K.H."/>
            <person name="Banfield J.F."/>
        </authorList>
    </citation>
    <scope>NUCLEOTIDE SEQUENCE [LARGE SCALE GENOMIC DNA]</scope>
</reference>
<comment type="similarity">
    <text evidence="3 7">Belongs to the NAD(P)-dependent epimerase/dehydratase family. dTDP-glucose dehydratase subfamily.</text>
</comment>
<name>A0A0G0LBV8_9BACT</name>
<dbReference type="EMBL" id="LBTX01000008">
    <property type="protein sequence ID" value="KKQ50131.1"/>
    <property type="molecule type" value="Genomic_DNA"/>
</dbReference>
<dbReference type="SUPFAM" id="SSF51735">
    <property type="entry name" value="NAD(P)-binding Rossmann-fold domains"/>
    <property type="match status" value="1"/>
</dbReference>
<dbReference type="AlphaFoldDB" id="A0A0G0LBV8"/>
<dbReference type="PANTHER" id="PTHR43000">
    <property type="entry name" value="DTDP-D-GLUCOSE 4,6-DEHYDRATASE-RELATED"/>
    <property type="match status" value="1"/>
</dbReference>
<dbReference type="CDD" id="cd05246">
    <property type="entry name" value="dTDP_GD_SDR_e"/>
    <property type="match status" value="1"/>
</dbReference>
<sequence>MKILVTGGCGFIGSNFIHYWFSRHPSDIIVNLDKLTYAANPESLRDLDNNPQYQFIKGDICDEALVDKILSDGIELIIHFAAESHVDRSIDDPLLFVKTNVLGTYTLLNSAKKHGDLRFHHVSTDEVFGALPLDTDEKFTEDTHYDPRSPYSASKASSDHFVRSFFHTFNLPVTLSNCSNNYGAFQSPEKFIPRMITNLMDGKKIPVYGDGLYVRDWLFVEDHCSAIEAIILKGKIGDSYNIGGLVKDYSNLEVAKTILSIMGKTESDLEFVADRPGHDRRYAVSWEKIHRELNWSPSLSFEEGIKKTVAWYQENEAWWREAKTEAEAFYQRLNATRSK</sequence>
<gene>
    <name evidence="9" type="ORF">US68_C0008G0016</name>
</gene>
<comment type="catalytic activity">
    <reaction evidence="1 7">
        <text>dTDP-alpha-D-glucose = dTDP-4-dehydro-6-deoxy-alpha-D-glucose + H2O</text>
        <dbReference type="Rhea" id="RHEA:17221"/>
        <dbReference type="ChEBI" id="CHEBI:15377"/>
        <dbReference type="ChEBI" id="CHEBI:57477"/>
        <dbReference type="ChEBI" id="CHEBI:57649"/>
        <dbReference type="EC" id="4.2.1.46"/>
    </reaction>
</comment>
<evidence type="ECO:0000256" key="7">
    <source>
        <dbReference type="RuleBase" id="RU004473"/>
    </source>
</evidence>
<dbReference type="PATRIC" id="fig|1618488.3.peg.432"/>
<organism evidence="9 10">
    <name type="scientific">Candidatus Shapirobacteria bacterium GW2011_GWE1_38_10</name>
    <dbReference type="NCBI Taxonomy" id="1618488"/>
    <lineage>
        <taxon>Bacteria</taxon>
        <taxon>Candidatus Shapironibacteriota</taxon>
    </lineage>
</organism>
<evidence type="ECO:0000256" key="2">
    <source>
        <dbReference type="ARBA" id="ARBA00001911"/>
    </source>
</evidence>
<dbReference type="InterPro" id="IPR005888">
    <property type="entry name" value="dTDP_Gluc_deHydtase"/>
</dbReference>
<dbReference type="Gene3D" id="3.40.50.720">
    <property type="entry name" value="NAD(P)-binding Rossmann-like Domain"/>
    <property type="match status" value="1"/>
</dbReference>
<proteinExistence type="inferred from homology"/>
<keyword evidence="5" id="KW-0520">NAD</keyword>
<dbReference type="Pfam" id="PF16363">
    <property type="entry name" value="GDP_Man_Dehyd"/>
    <property type="match status" value="1"/>
</dbReference>
<accession>A0A0G0LBV8</accession>
<evidence type="ECO:0000256" key="1">
    <source>
        <dbReference type="ARBA" id="ARBA00001539"/>
    </source>
</evidence>
<protein>
    <recommendedName>
        <fullName evidence="4 7">dTDP-glucose 4,6-dehydratase</fullName>
        <ecNumber evidence="4 7">4.2.1.46</ecNumber>
    </recommendedName>
</protein>
<evidence type="ECO:0000313" key="9">
    <source>
        <dbReference type="EMBL" id="KKQ50131.1"/>
    </source>
</evidence>
<dbReference type="Proteomes" id="UP000034231">
    <property type="component" value="Unassembled WGS sequence"/>
</dbReference>
<dbReference type="EC" id="4.2.1.46" evidence="4 7"/>
<dbReference type="GO" id="GO:0009225">
    <property type="term" value="P:nucleotide-sugar metabolic process"/>
    <property type="evidence" value="ECO:0007669"/>
    <property type="project" value="InterPro"/>
</dbReference>
<evidence type="ECO:0000256" key="5">
    <source>
        <dbReference type="ARBA" id="ARBA00023027"/>
    </source>
</evidence>
<dbReference type="GO" id="GO:0008460">
    <property type="term" value="F:dTDP-glucose 4,6-dehydratase activity"/>
    <property type="evidence" value="ECO:0007669"/>
    <property type="project" value="UniProtKB-EC"/>
</dbReference>
<dbReference type="InterPro" id="IPR036291">
    <property type="entry name" value="NAD(P)-bd_dom_sf"/>
</dbReference>
<dbReference type="InterPro" id="IPR016040">
    <property type="entry name" value="NAD(P)-bd_dom"/>
</dbReference>
<evidence type="ECO:0000256" key="3">
    <source>
        <dbReference type="ARBA" id="ARBA00008178"/>
    </source>
</evidence>
<evidence type="ECO:0000259" key="8">
    <source>
        <dbReference type="Pfam" id="PF16363"/>
    </source>
</evidence>
<keyword evidence="6 7" id="KW-0456">Lyase</keyword>
<evidence type="ECO:0000256" key="4">
    <source>
        <dbReference type="ARBA" id="ARBA00011990"/>
    </source>
</evidence>
<comment type="cofactor">
    <cofactor evidence="2 7">
        <name>NAD(+)</name>
        <dbReference type="ChEBI" id="CHEBI:57540"/>
    </cofactor>
</comment>
<evidence type="ECO:0000313" key="10">
    <source>
        <dbReference type="Proteomes" id="UP000034231"/>
    </source>
</evidence>
<feature type="domain" description="NAD(P)-binding" evidence="8">
    <location>
        <begin position="4"/>
        <end position="308"/>
    </location>
</feature>
<evidence type="ECO:0000256" key="6">
    <source>
        <dbReference type="ARBA" id="ARBA00023239"/>
    </source>
</evidence>
<comment type="caution">
    <text evidence="9">The sequence shown here is derived from an EMBL/GenBank/DDBJ whole genome shotgun (WGS) entry which is preliminary data.</text>
</comment>
<dbReference type="NCBIfam" id="TIGR01181">
    <property type="entry name" value="dTDP_gluc_dehyt"/>
    <property type="match status" value="1"/>
</dbReference>